<dbReference type="GO" id="GO:0005737">
    <property type="term" value="C:cytoplasm"/>
    <property type="evidence" value="ECO:0007669"/>
    <property type="project" value="TreeGrafter"/>
</dbReference>
<dbReference type="PANTHER" id="PTHR43544:SF12">
    <property type="entry name" value="NAD(P)-BINDING ROSSMANN-FOLD SUPERFAMILY PROTEIN"/>
    <property type="match status" value="1"/>
</dbReference>
<dbReference type="AlphaFoldDB" id="A0A7W6KNB5"/>
<dbReference type="RefSeq" id="WP_246414088.1">
    <property type="nucleotide sequence ID" value="NZ_JACIDZ010000021.1"/>
</dbReference>
<dbReference type="InterPro" id="IPR036291">
    <property type="entry name" value="NAD(P)-bd_dom_sf"/>
</dbReference>
<dbReference type="Pfam" id="PF13561">
    <property type="entry name" value="adh_short_C2"/>
    <property type="match status" value="1"/>
</dbReference>
<protein>
    <submittedName>
        <fullName evidence="1">NAD(P)-dependent dehydrogenase (Short-subunit alcohol dehydrogenase family)</fullName>
    </submittedName>
</protein>
<dbReference type="InterPro" id="IPR051468">
    <property type="entry name" value="Fungal_SecMetab_SDRs"/>
</dbReference>
<dbReference type="GO" id="GO:0016491">
    <property type="term" value="F:oxidoreductase activity"/>
    <property type="evidence" value="ECO:0007669"/>
    <property type="project" value="TreeGrafter"/>
</dbReference>
<proteinExistence type="predicted"/>
<comment type="caution">
    <text evidence="1">The sequence shown here is derived from an EMBL/GenBank/DDBJ whole genome shotgun (WGS) entry which is preliminary data.</text>
</comment>
<dbReference type="SUPFAM" id="SSF51735">
    <property type="entry name" value="NAD(P)-binding Rossmann-fold domains"/>
    <property type="match status" value="1"/>
</dbReference>
<dbReference type="PANTHER" id="PTHR43544">
    <property type="entry name" value="SHORT-CHAIN DEHYDROGENASE/REDUCTASE"/>
    <property type="match status" value="1"/>
</dbReference>
<evidence type="ECO:0000313" key="2">
    <source>
        <dbReference type="Proteomes" id="UP000530571"/>
    </source>
</evidence>
<sequence length="235" mass="24566">MPGTDMTSLAEGYRALVIGASGGIGSAFCTAIGADPRCGALETLSRRKDGLEITDEASVAQAAQRFSGQSLDLIICATGALHIDGVGPEKTIRAIEPDAMARQFSVNAIGPALLLKHFLPLAKRDRRAIFACLSARVGSIGDNHIGGWMSYRSSKAALNQILRTAAIEARRKHPLLSLVALHPGTVATPLSAPYAGSNRRVAAEEAAGNMLAALNGVAEGESGIFLAYDGSRIEW</sequence>
<keyword evidence="2" id="KW-1185">Reference proteome</keyword>
<accession>A0A7W6KNB5</accession>
<dbReference type="Gene3D" id="3.40.50.720">
    <property type="entry name" value="NAD(P)-binding Rossmann-like Domain"/>
    <property type="match status" value="1"/>
</dbReference>
<dbReference type="EMBL" id="JACIDZ010000021">
    <property type="protein sequence ID" value="MBB4124353.1"/>
    <property type="molecule type" value="Genomic_DNA"/>
</dbReference>
<dbReference type="Proteomes" id="UP000530571">
    <property type="component" value="Unassembled WGS sequence"/>
</dbReference>
<gene>
    <name evidence="1" type="ORF">GGR30_004311</name>
</gene>
<dbReference type="PRINTS" id="PR00081">
    <property type="entry name" value="GDHRDH"/>
</dbReference>
<organism evidence="1 2">
    <name type="scientific">Martelella radicis</name>
    <dbReference type="NCBI Taxonomy" id="1397476"/>
    <lineage>
        <taxon>Bacteria</taxon>
        <taxon>Pseudomonadati</taxon>
        <taxon>Pseudomonadota</taxon>
        <taxon>Alphaproteobacteria</taxon>
        <taxon>Hyphomicrobiales</taxon>
        <taxon>Aurantimonadaceae</taxon>
        <taxon>Martelella</taxon>
    </lineage>
</organism>
<name>A0A7W6KNB5_9HYPH</name>
<reference evidence="1 2" key="1">
    <citation type="submission" date="2020-08" db="EMBL/GenBank/DDBJ databases">
        <title>Genomic Encyclopedia of Type Strains, Phase IV (KMG-IV): sequencing the most valuable type-strain genomes for metagenomic binning, comparative biology and taxonomic classification.</title>
        <authorList>
            <person name="Goeker M."/>
        </authorList>
    </citation>
    <scope>NUCLEOTIDE SEQUENCE [LARGE SCALE GENOMIC DNA]</scope>
    <source>
        <strain evidence="1 2">DSM 28101</strain>
    </source>
</reference>
<evidence type="ECO:0000313" key="1">
    <source>
        <dbReference type="EMBL" id="MBB4124353.1"/>
    </source>
</evidence>
<dbReference type="InterPro" id="IPR002347">
    <property type="entry name" value="SDR_fam"/>
</dbReference>